<dbReference type="GO" id="GO:0005737">
    <property type="term" value="C:cytoplasm"/>
    <property type="evidence" value="ECO:0007669"/>
    <property type="project" value="TreeGrafter"/>
</dbReference>
<evidence type="ECO:0000256" key="6">
    <source>
        <dbReference type="ARBA" id="ARBA00023102"/>
    </source>
</evidence>
<dbReference type="SUPFAM" id="SSF89550">
    <property type="entry name" value="PHP domain-like"/>
    <property type="match status" value="1"/>
</dbReference>
<keyword evidence="4 8" id="KW-0028">Amino-acid biosynthesis</keyword>
<evidence type="ECO:0000256" key="2">
    <source>
        <dbReference type="ARBA" id="ARBA00009152"/>
    </source>
</evidence>
<comment type="similarity">
    <text evidence="2 8">Belongs to the PHP hydrolase family. HisK subfamily.</text>
</comment>
<dbReference type="PANTHER" id="PTHR21039">
    <property type="entry name" value="HISTIDINOL PHOSPHATASE-RELATED"/>
    <property type="match status" value="1"/>
</dbReference>
<dbReference type="Pfam" id="PF02811">
    <property type="entry name" value="PHP"/>
    <property type="match status" value="1"/>
</dbReference>
<dbReference type="PANTHER" id="PTHR21039:SF0">
    <property type="entry name" value="HISTIDINOL-PHOSPHATASE"/>
    <property type="match status" value="1"/>
</dbReference>
<keyword evidence="11" id="KW-1185">Reference proteome</keyword>
<protein>
    <recommendedName>
        <fullName evidence="3 8">Histidinol-phosphatase</fullName>
        <shortName evidence="8">HolPase</shortName>
        <ecNumber evidence="3 8">3.1.3.15</ecNumber>
    </recommendedName>
</protein>
<dbReference type="GO" id="GO:0004401">
    <property type="term" value="F:histidinol-phosphatase activity"/>
    <property type="evidence" value="ECO:0007669"/>
    <property type="project" value="UniProtKB-UniRule"/>
</dbReference>
<sequence>MTISHHSHSGQFCLHAQGTLEQVVQTAIAKGFTTFGLTEHVPRSRVQDLYPEEVSDGKSWADLTPEDLTTTFASYLAEAQRLRSHYSSQITLLIGLETEAIHPLTLDELDSLLADPSSPIQYLVGSIHHVSETPIDFDQRTYQTLLSSLPAPTTESRLTLLFSSYFDAQYDLLVRFKPEVIGHFDLCRLYDPDQQFRKYPQVWAKIERNVKQAIGYGALFEINASAFRKGWKTPYPGRDVFEVSEGERPRYPATDYLTPRDTPLPLQLIQSLGGRFTLSDDSHGPQAVGLHYDQTYSYLVEMGLQELWYLAPAPVGSADLNVSRGVVARKIEGRPWQKEWRDLLQRSSPDGV</sequence>
<organism evidence="10 11">
    <name type="scientific">Microbotryum saponariae</name>
    <dbReference type="NCBI Taxonomy" id="289078"/>
    <lineage>
        <taxon>Eukaryota</taxon>
        <taxon>Fungi</taxon>
        <taxon>Dikarya</taxon>
        <taxon>Basidiomycota</taxon>
        <taxon>Pucciniomycotina</taxon>
        <taxon>Microbotryomycetes</taxon>
        <taxon>Microbotryales</taxon>
        <taxon>Microbotryaceae</taxon>
        <taxon>Microbotryum</taxon>
    </lineage>
</organism>
<dbReference type="OrthoDB" id="5957391at2759"/>
<dbReference type="UniPathway" id="UPA00031">
    <property type="reaction ID" value="UER00013"/>
</dbReference>
<name>A0A2X0L714_9BASI</name>
<evidence type="ECO:0000256" key="5">
    <source>
        <dbReference type="ARBA" id="ARBA00022801"/>
    </source>
</evidence>
<comment type="pathway">
    <text evidence="1 8">Amino-acid biosynthesis; L-histidine biosynthesis; L-histidine from 5-phospho-alpha-D-ribose 1-diphosphate: step 8/9.</text>
</comment>
<evidence type="ECO:0000256" key="1">
    <source>
        <dbReference type="ARBA" id="ARBA00004970"/>
    </source>
</evidence>
<dbReference type="STRING" id="289078.A0A2X0L714"/>
<dbReference type="EC" id="3.1.3.15" evidence="3 8"/>
<dbReference type="CDD" id="cd12110">
    <property type="entry name" value="PHP_HisPPase_Hisj_like"/>
    <property type="match status" value="1"/>
</dbReference>
<dbReference type="InterPro" id="IPR010140">
    <property type="entry name" value="Histidinol_P_phosphatase_HisJ"/>
</dbReference>
<dbReference type="NCBIfam" id="TIGR01856">
    <property type="entry name" value="hisJ_fam"/>
    <property type="match status" value="1"/>
</dbReference>
<dbReference type="InterPro" id="IPR004013">
    <property type="entry name" value="PHP_dom"/>
</dbReference>
<dbReference type="GO" id="GO:0000105">
    <property type="term" value="P:L-histidine biosynthetic process"/>
    <property type="evidence" value="ECO:0007669"/>
    <property type="project" value="UniProtKB-UniRule"/>
</dbReference>
<evidence type="ECO:0000259" key="9">
    <source>
        <dbReference type="Pfam" id="PF02811"/>
    </source>
</evidence>
<evidence type="ECO:0000256" key="7">
    <source>
        <dbReference type="ARBA" id="ARBA00049158"/>
    </source>
</evidence>
<dbReference type="AlphaFoldDB" id="A0A2X0L714"/>
<dbReference type="EMBL" id="FMWP01000012">
    <property type="protein sequence ID" value="SCZ88390.1"/>
    <property type="molecule type" value="Genomic_DNA"/>
</dbReference>
<dbReference type="Gene3D" id="3.20.20.140">
    <property type="entry name" value="Metal-dependent hydrolases"/>
    <property type="match status" value="1"/>
</dbReference>
<evidence type="ECO:0000256" key="8">
    <source>
        <dbReference type="RuleBase" id="RU366003"/>
    </source>
</evidence>
<proteinExistence type="inferred from homology"/>
<gene>
    <name evidence="10" type="ORF">BZ3500_MVSOF-1268-A1-R1_CHR2-1G04379</name>
</gene>
<comment type="catalytic activity">
    <reaction evidence="7 8">
        <text>L-histidinol phosphate + H2O = L-histidinol + phosphate</text>
        <dbReference type="Rhea" id="RHEA:14465"/>
        <dbReference type="ChEBI" id="CHEBI:15377"/>
        <dbReference type="ChEBI" id="CHEBI:43474"/>
        <dbReference type="ChEBI" id="CHEBI:57699"/>
        <dbReference type="ChEBI" id="CHEBI:57980"/>
        <dbReference type="EC" id="3.1.3.15"/>
    </reaction>
</comment>
<keyword evidence="5 8" id="KW-0378">Hydrolase</keyword>
<keyword evidence="6 8" id="KW-0368">Histidine biosynthesis</keyword>
<dbReference type="Proteomes" id="UP000249723">
    <property type="component" value="Unassembled WGS sequence"/>
</dbReference>
<dbReference type="InterPro" id="IPR016195">
    <property type="entry name" value="Pol/histidinol_Pase-like"/>
</dbReference>
<evidence type="ECO:0000256" key="3">
    <source>
        <dbReference type="ARBA" id="ARBA00013085"/>
    </source>
</evidence>
<feature type="domain" description="PHP" evidence="9">
    <location>
        <begin position="5"/>
        <end position="224"/>
    </location>
</feature>
<evidence type="ECO:0000313" key="10">
    <source>
        <dbReference type="EMBL" id="SCZ88390.1"/>
    </source>
</evidence>
<reference evidence="11" key="1">
    <citation type="submission" date="2016-10" db="EMBL/GenBank/DDBJ databases">
        <authorList>
            <person name="Jeantristanb JTB J.-T."/>
            <person name="Ricardo R."/>
        </authorList>
    </citation>
    <scope>NUCLEOTIDE SEQUENCE [LARGE SCALE GENOMIC DNA]</scope>
</reference>
<evidence type="ECO:0000256" key="4">
    <source>
        <dbReference type="ARBA" id="ARBA00022605"/>
    </source>
</evidence>
<accession>A0A2X0L714</accession>
<evidence type="ECO:0000313" key="11">
    <source>
        <dbReference type="Proteomes" id="UP000249723"/>
    </source>
</evidence>